<accession>A0ABU4YB46</accession>
<reference evidence="1 2" key="1">
    <citation type="submission" date="2023-08" db="EMBL/GenBank/DDBJ databases">
        <title>Implementing the SeqCode for naming new Mesorhizobium species isolated from Vachellia karroo root nodules.</title>
        <authorList>
            <person name="Van Lill M."/>
        </authorList>
    </citation>
    <scope>NUCLEOTIDE SEQUENCE [LARGE SCALE GENOMIC DNA]</scope>
    <source>
        <strain evidence="1 2">VK2B</strain>
    </source>
</reference>
<proteinExistence type="predicted"/>
<gene>
    <name evidence="1" type="ORF">RFM52_01915</name>
</gene>
<dbReference type="EMBL" id="JAVIIV010000001">
    <property type="protein sequence ID" value="MDX8483936.1"/>
    <property type="molecule type" value="Genomic_DNA"/>
</dbReference>
<name>A0ABU4YB46_9HYPH</name>
<evidence type="ECO:0000313" key="2">
    <source>
        <dbReference type="Proteomes" id="UP001280156"/>
    </source>
</evidence>
<evidence type="ECO:0000313" key="1">
    <source>
        <dbReference type="EMBL" id="MDX8483936.1"/>
    </source>
</evidence>
<comment type="caution">
    <text evidence="1">The sequence shown here is derived from an EMBL/GenBank/DDBJ whole genome shotgun (WGS) entry which is preliminary data.</text>
</comment>
<dbReference type="Proteomes" id="UP001280156">
    <property type="component" value="Unassembled WGS sequence"/>
</dbReference>
<dbReference type="RefSeq" id="WP_320294158.1">
    <property type="nucleotide sequence ID" value="NZ_JAVIIU010000002.1"/>
</dbReference>
<sequence length="105" mass="11470">MIVGVIAKHHDLRARSALFEAKLLLRCQKTMLQRTFLPNPVGFKSINELPYLTPRQFNGEIKAAKALWKSLRKVAVALSLSHSSAGVGGRNGGFVRTVSTLGGLR</sequence>
<protein>
    <submittedName>
        <fullName evidence="1">Uncharacterized protein</fullName>
    </submittedName>
</protein>
<organism evidence="1 2">
    <name type="scientific">Mesorhizobium humile</name>
    <dbReference type="NCBI Taxonomy" id="3072313"/>
    <lineage>
        <taxon>Bacteria</taxon>
        <taxon>Pseudomonadati</taxon>
        <taxon>Pseudomonadota</taxon>
        <taxon>Alphaproteobacteria</taxon>
        <taxon>Hyphomicrobiales</taxon>
        <taxon>Phyllobacteriaceae</taxon>
        <taxon>Mesorhizobium</taxon>
    </lineage>
</organism>
<keyword evidence="2" id="KW-1185">Reference proteome</keyword>